<proteinExistence type="inferred from homology"/>
<feature type="coiled-coil region" evidence="2">
    <location>
        <begin position="108"/>
        <end position="181"/>
    </location>
</feature>
<evidence type="ECO:0000313" key="4">
    <source>
        <dbReference type="Proteomes" id="UP000614272"/>
    </source>
</evidence>
<sequence>MHIQMNKLWIKIALPIVVLALGVAGMSLINATAQQQEEKEDTDTRPTVSIDEASAEDYQVMITSFGEVRPLEMTQLSAQVSGEVVDWHQDFVAGGVVPRGTTLFSIDKQRYEAALLQAEAELNQAQAQLIEEQARARVAAQEAKSMADSQVTDLYLRKPQLLSAEAAVKSAEAKLKLAKRDLAYCQVKAPYDALVISRDIGLGQFVSQGAQVAELYNIETAEITLPIAGFDSTFLPTPLAGTQVTVTSRGINTFSRQGVIDRDLGVVEKSTRMSQLIARIQDPYSLHSQAPVFKFGSYVEVSLAGQTLQQVFRLPQDLVTNRTVWLVDKDMQLQPVKVDVLREEGKYFLINDGLSEGDRVLTTVPEYPQKGMKVKLAKDDPKLVAQNAEAE</sequence>
<reference evidence="4" key="1">
    <citation type="journal article" date="2019" name="Int. J. Syst. Evol. Microbiol.">
        <title>The Global Catalogue of Microorganisms (GCM) 10K type strain sequencing project: providing services to taxonomists for standard genome sequencing and annotation.</title>
        <authorList>
            <consortium name="The Broad Institute Genomics Platform"/>
            <consortium name="The Broad Institute Genome Sequencing Center for Infectious Disease"/>
            <person name="Wu L."/>
            <person name="Ma J."/>
        </authorList>
    </citation>
    <scope>NUCLEOTIDE SEQUENCE [LARGE SCALE GENOMIC DNA]</scope>
    <source>
        <strain evidence="4">CGMCC 1.12923</strain>
    </source>
</reference>
<dbReference type="Gene3D" id="1.10.287.470">
    <property type="entry name" value="Helix hairpin bin"/>
    <property type="match status" value="1"/>
</dbReference>
<keyword evidence="4" id="KW-1185">Reference proteome</keyword>
<comment type="similarity">
    <text evidence="1">Belongs to the membrane fusion protein (MFP) (TC 8.A.1) family.</text>
</comment>
<dbReference type="PANTHER" id="PTHR30469">
    <property type="entry name" value="MULTIDRUG RESISTANCE PROTEIN MDTA"/>
    <property type="match status" value="1"/>
</dbReference>
<gene>
    <name evidence="3" type="ORF">GCM10011357_14120</name>
</gene>
<dbReference type="Gene3D" id="2.40.30.170">
    <property type="match status" value="1"/>
</dbReference>
<evidence type="ECO:0000256" key="1">
    <source>
        <dbReference type="ARBA" id="ARBA00009477"/>
    </source>
</evidence>
<dbReference type="InterPro" id="IPR006143">
    <property type="entry name" value="RND_pump_MFP"/>
</dbReference>
<dbReference type="Proteomes" id="UP000614272">
    <property type="component" value="Unassembled WGS sequence"/>
</dbReference>
<comment type="caution">
    <text evidence="3">The sequence shown here is derived from an EMBL/GenBank/DDBJ whole genome shotgun (WGS) entry which is preliminary data.</text>
</comment>
<evidence type="ECO:0000313" key="3">
    <source>
        <dbReference type="EMBL" id="GGD60061.1"/>
    </source>
</evidence>
<evidence type="ECO:0000256" key="2">
    <source>
        <dbReference type="SAM" id="Coils"/>
    </source>
</evidence>
<dbReference type="Gene3D" id="2.40.50.100">
    <property type="match status" value="1"/>
</dbReference>
<organism evidence="3 4">
    <name type="scientific">Lacimicrobium alkaliphilum</name>
    <dbReference type="NCBI Taxonomy" id="1526571"/>
    <lineage>
        <taxon>Bacteria</taxon>
        <taxon>Pseudomonadati</taxon>
        <taxon>Pseudomonadota</taxon>
        <taxon>Gammaproteobacteria</taxon>
        <taxon>Alteromonadales</taxon>
        <taxon>Alteromonadaceae</taxon>
        <taxon>Lacimicrobium</taxon>
    </lineage>
</organism>
<keyword evidence="2" id="KW-0175">Coiled coil</keyword>
<protein>
    <submittedName>
        <fullName evidence="3">Membrane protein</fullName>
    </submittedName>
</protein>
<dbReference type="NCBIfam" id="TIGR01730">
    <property type="entry name" value="RND_mfp"/>
    <property type="match status" value="1"/>
</dbReference>
<dbReference type="EMBL" id="BMGJ01000004">
    <property type="protein sequence ID" value="GGD60061.1"/>
    <property type="molecule type" value="Genomic_DNA"/>
</dbReference>
<dbReference type="SUPFAM" id="SSF111369">
    <property type="entry name" value="HlyD-like secretion proteins"/>
    <property type="match status" value="1"/>
</dbReference>
<accession>A0ABQ1R6K0</accession>
<name>A0ABQ1R6K0_9ALTE</name>
<dbReference type="Gene3D" id="2.40.420.20">
    <property type="match status" value="1"/>
</dbReference>
<dbReference type="PANTHER" id="PTHR30469:SF12">
    <property type="entry name" value="MULTIDRUG RESISTANCE PROTEIN MDTA"/>
    <property type="match status" value="1"/>
</dbReference>